<accession>A0A9N8E2H7</accession>
<dbReference type="Pfam" id="PF00650">
    <property type="entry name" value="CRAL_TRIO"/>
    <property type="match status" value="1"/>
</dbReference>
<evidence type="ECO:0000313" key="3">
    <source>
        <dbReference type="Proteomes" id="UP001153069"/>
    </source>
</evidence>
<proteinExistence type="predicted"/>
<organism evidence="2 3">
    <name type="scientific">Seminavis robusta</name>
    <dbReference type="NCBI Taxonomy" id="568900"/>
    <lineage>
        <taxon>Eukaryota</taxon>
        <taxon>Sar</taxon>
        <taxon>Stramenopiles</taxon>
        <taxon>Ochrophyta</taxon>
        <taxon>Bacillariophyta</taxon>
        <taxon>Bacillariophyceae</taxon>
        <taxon>Bacillariophycidae</taxon>
        <taxon>Naviculales</taxon>
        <taxon>Naviculaceae</taxon>
        <taxon>Seminavis</taxon>
    </lineage>
</organism>
<name>A0A9N8E2H7_9STRA</name>
<dbReference type="Gene3D" id="3.40.525.10">
    <property type="entry name" value="CRAL-TRIO lipid binding domain"/>
    <property type="match status" value="1"/>
</dbReference>
<dbReference type="SUPFAM" id="SSF52087">
    <property type="entry name" value="CRAL/TRIO domain"/>
    <property type="match status" value="1"/>
</dbReference>
<reference evidence="2" key="1">
    <citation type="submission" date="2020-06" db="EMBL/GenBank/DDBJ databases">
        <authorList>
            <consortium name="Plant Systems Biology data submission"/>
        </authorList>
    </citation>
    <scope>NUCLEOTIDE SEQUENCE</scope>
    <source>
        <strain evidence="2">D6</strain>
    </source>
</reference>
<feature type="domain" description="CRAL-TRIO" evidence="1">
    <location>
        <begin position="165"/>
        <end position="235"/>
    </location>
</feature>
<dbReference type="AlphaFoldDB" id="A0A9N8E2H7"/>
<keyword evidence="3" id="KW-1185">Reference proteome</keyword>
<dbReference type="EMBL" id="CAICTM010000489">
    <property type="protein sequence ID" value="CAB9511544.1"/>
    <property type="molecule type" value="Genomic_DNA"/>
</dbReference>
<sequence length="285" mass="32789">MDQAMDLDLDQQQHDDAPMDSMAITSEERQWALAIKQAVSESEELSPINDFDLVQYAMITQGNTEEALARMEGMQSFREHYDIDNSAEQGVRCLQLAMDLLPRFLLHLDNCPDTNEAILAWDASVFYPDLVLAPCSQRGADFYWKNYVSASYYMYYCTQPNLASIRKGLTLLLDCGQVEWENVSIDFERRMHDELRGYYPLKWNQLLAYNTAFIANVGWGLFKQFMNPHMRESLQLGCQVSGADSSTRLYELFLQPSLEGAQINILRRARDLLLMRAQNAQSFTL</sequence>
<dbReference type="Proteomes" id="UP001153069">
    <property type="component" value="Unassembled WGS sequence"/>
</dbReference>
<protein>
    <recommendedName>
        <fullName evidence="1">CRAL-TRIO domain-containing protein</fullName>
    </recommendedName>
</protein>
<comment type="caution">
    <text evidence="2">The sequence shown here is derived from an EMBL/GenBank/DDBJ whole genome shotgun (WGS) entry which is preliminary data.</text>
</comment>
<evidence type="ECO:0000259" key="1">
    <source>
        <dbReference type="Pfam" id="PF00650"/>
    </source>
</evidence>
<dbReference type="InterPro" id="IPR036865">
    <property type="entry name" value="CRAL-TRIO_dom_sf"/>
</dbReference>
<dbReference type="InterPro" id="IPR001251">
    <property type="entry name" value="CRAL-TRIO_dom"/>
</dbReference>
<evidence type="ECO:0000313" key="2">
    <source>
        <dbReference type="EMBL" id="CAB9511544.1"/>
    </source>
</evidence>
<gene>
    <name evidence="2" type="ORF">SEMRO_490_G153430.1</name>
</gene>